<keyword evidence="3" id="KW-1185">Reference proteome</keyword>
<evidence type="ECO:0000256" key="1">
    <source>
        <dbReference type="SAM" id="SignalP"/>
    </source>
</evidence>
<name>A0A0F7RXB3_9BASI</name>
<sequence length="52" mass="5596">MSWTKFLVHLLPHNLAAAAATAHGTGALVSFSSYPATEYILVKSVRRRPSAV</sequence>
<feature type="signal peptide" evidence="1">
    <location>
        <begin position="1"/>
        <end position="18"/>
    </location>
</feature>
<evidence type="ECO:0000313" key="2">
    <source>
        <dbReference type="EMBL" id="CDS01100.1"/>
    </source>
</evidence>
<reference evidence="3" key="1">
    <citation type="submission" date="2014-06" db="EMBL/GenBank/DDBJ databases">
        <authorList>
            <person name="Berkman P.J."/>
        </authorList>
    </citation>
    <scope>NUCLEOTIDE SEQUENCE [LARGE SCALE GENOMIC DNA]</scope>
</reference>
<dbReference type="EMBL" id="CCFA01003517">
    <property type="protein sequence ID" value="CDS01100.1"/>
    <property type="molecule type" value="Genomic_DNA"/>
</dbReference>
<dbReference type="Proteomes" id="UP000242770">
    <property type="component" value="Unassembled WGS sequence"/>
</dbReference>
<keyword evidence="1" id="KW-0732">Signal</keyword>
<gene>
    <name evidence="2" type="primary">SSCI58420.1</name>
</gene>
<proteinExistence type="predicted"/>
<feature type="chain" id="PRO_5002521598" evidence="1">
    <location>
        <begin position="19"/>
        <end position="52"/>
    </location>
</feature>
<dbReference type="AlphaFoldDB" id="A0A0F7RXB3"/>
<accession>A0A0F7RXB3</accession>
<evidence type="ECO:0000313" key="3">
    <source>
        <dbReference type="Proteomes" id="UP000242770"/>
    </source>
</evidence>
<organism evidence="2 3">
    <name type="scientific">Sporisorium scitamineum</name>
    <dbReference type="NCBI Taxonomy" id="49012"/>
    <lineage>
        <taxon>Eukaryota</taxon>
        <taxon>Fungi</taxon>
        <taxon>Dikarya</taxon>
        <taxon>Basidiomycota</taxon>
        <taxon>Ustilaginomycotina</taxon>
        <taxon>Ustilaginomycetes</taxon>
        <taxon>Ustilaginales</taxon>
        <taxon>Ustilaginaceae</taxon>
        <taxon>Sporisorium</taxon>
    </lineage>
</organism>
<protein>
    <submittedName>
        <fullName evidence="2">Uncharacterized protein</fullName>
    </submittedName>
</protein>